<accession>H2XQW0</accession>
<keyword evidence="2" id="KW-1185">Reference proteome</keyword>
<reference evidence="1" key="3">
    <citation type="submission" date="2025-09" db="UniProtKB">
        <authorList>
            <consortium name="Ensembl"/>
        </authorList>
    </citation>
    <scope>IDENTIFICATION</scope>
</reference>
<protein>
    <submittedName>
        <fullName evidence="1">Uncharacterized protein</fullName>
    </submittedName>
</protein>
<dbReference type="Ensembl" id="ENSCINT00000031841.1">
    <property type="protein sequence ID" value="ENSCINP00000032044.1"/>
    <property type="gene ID" value="ENSCING00000021368.1"/>
</dbReference>
<name>H2XQW0_CIOIN</name>
<organism evidence="1 2">
    <name type="scientific">Ciona intestinalis</name>
    <name type="common">Transparent sea squirt</name>
    <name type="synonym">Ascidia intestinalis</name>
    <dbReference type="NCBI Taxonomy" id="7719"/>
    <lineage>
        <taxon>Eukaryota</taxon>
        <taxon>Metazoa</taxon>
        <taxon>Chordata</taxon>
        <taxon>Tunicata</taxon>
        <taxon>Ascidiacea</taxon>
        <taxon>Phlebobranchia</taxon>
        <taxon>Cionidae</taxon>
        <taxon>Ciona</taxon>
    </lineage>
</organism>
<evidence type="ECO:0000313" key="1">
    <source>
        <dbReference type="Ensembl" id="ENSCINP00000032044.1"/>
    </source>
</evidence>
<dbReference type="HOGENOM" id="CLU_3105644_0_0_1"/>
<reference evidence="2" key="1">
    <citation type="journal article" date="2002" name="Science">
        <title>The draft genome of Ciona intestinalis: insights into chordate and vertebrate origins.</title>
        <authorList>
            <person name="Dehal P."/>
            <person name="Satou Y."/>
            <person name="Campbell R.K."/>
            <person name="Chapman J."/>
            <person name="Degnan B."/>
            <person name="De Tomaso A."/>
            <person name="Davidson B."/>
            <person name="Di Gregorio A."/>
            <person name="Gelpke M."/>
            <person name="Goodstein D.M."/>
            <person name="Harafuji N."/>
            <person name="Hastings K.E."/>
            <person name="Ho I."/>
            <person name="Hotta K."/>
            <person name="Huang W."/>
            <person name="Kawashima T."/>
            <person name="Lemaire P."/>
            <person name="Martinez D."/>
            <person name="Meinertzhagen I.A."/>
            <person name="Necula S."/>
            <person name="Nonaka M."/>
            <person name="Putnam N."/>
            <person name="Rash S."/>
            <person name="Saiga H."/>
            <person name="Satake M."/>
            <person name="Terry A."/>
            <person name="Yamada L."/>
            <person name="Wang H.G."/>
            <person name="Awazu S."/>
            <person name="Azumi K."/>
            <person name="Boore J."/>
            <person name="Branno M."/>
            <person name="Chin-Bow S."/>
            <person name="DeSantis R."/>
            <person name="Doyle S."/>
            <person name="Francino P."/>
            <person name="Keys D.N."/>
            <person name="Haga S."/>
            <person name="Hayashi H."/>
            <person name="Hino K."/>
            <person name="Imai K.S."/>
            <person name="Inaba K."/>
            <person name="Kano S."/>
            <person name="Kobayashi K."/>
            <person name="Kobayashi M."/>
            <person name="Lee B.I."/>
            <person name="Makabe K.W."/>
            <person name="Manohar C."/>
            <person name="Matassi G."/>
            <person name="Medina M."/>
            <person name="Mochizuki Y."/>
            <person name="Mount S."/>
            <person name="Morishita T."/>
            <person name="Miura S."/>
            <person name="Nakayama A."/>
            <person name="Nishizaka S."/>
            <person name="Nomoto H."/>
            <person name="Ohta F."/>
            <person name="Oishi K."/>
            <person name="Rigoutsos I."/>
            <person name="Sano M."/>
            <person name="Sasaki A."/>
            <person name="Sasakura Y."/>
            <person name="Shoguchi E."/>
            <person name="Shin-i T."/>
            <person name="Spagnuolo A."/>
            <person name="Stainier D."/>
            <person name="Suzuki M.M."/>
            <person name="Tassy O."/>
            <person name="Takatori N."/>
            <person name="Tokuoka M."/>
            <person name="Yagi K."/>
            <person name="Yoshizaki F."/>
            <person name="Wada S."/>
            <person name="Zhang C."/>
            <person name="Hyatt P.D."/>
            <person name="Larimer F."/>
            <person name="Detter C."/>
            <person name="Doggett N."/>
            <person name="Glavina T."/>
            <person name="Hawkins T."/>
            <person name="Richardson P."/>
            <person name="Lucas S."/>
            <person name="Kohara Y."/>
            <person name="Levine M."/>
            <person name="Satoh N."/>
            <person name="Rokhsar D.S."/>
        </authorList>
    </citation>
    <scope>NUCLEOTIDE SEQUENCE [LARGE SCALE GENOMIC DNA]</scope>
</reference>
<reference evidence="1" key="2">
    <citation type="submission" date="2025-08" db="UniProtKB">
        <authorList>
            <consortium name="Ensembl"/>
        </authorList>
    </citation>
    <scope>IDENTIFICATION</scope>
</reference>
<sequence>MIYINISESAENSAINKNINRKVNSWFKTNVHEKKSKSVAIKSSESRDLEY</sequence>
<proteinExistence type="predicted"/>
<dbReference type="InParanoid" id="H2XQW0"/>
<dbReference type="AlphaFoldDB" id="H2XQW0"/>
<dbReference type="Proteomes" id="UP000008144">
    <property type="component" value="Unassembled WGS sequence"/>
</dbReference>
<evidence type="ECO:0000313" key="2">
    <source>
        <dbReference type="Proteomes" id="UP000008144"/>
    </source>
</evidence>